<protein>
    <submittedName>
        <fullName evidence="1">NUDIX hydrolase</fullName>
        <ecNumber evidence="1">3.6.-.-</ecNumber>
    </submittedName>
</protein>
<dbReference type="EMBL" id="JBHUDC010000002">
    <property type="protein sequence ID" value="MFD1512001.1"/>
    <property type="molecule type" value="Genomic_DNA"/>
</dbReference>
<name>A0ABD6AQ64_9EURY</name>
<evidence type="ECO:0000313" key="1">
    <source>
        <dbReference type="EMBL" id="MFD1512001.1"/>
    </source>
</evidence>
<gene>
    <name evidence="1" type="ORF">ACFSBT_01740</name>
</gene>
<dbReference type="SUPFAM" id="SSF55811">
    <property type="entry name" value="Nudix"/>
    <property type="match status" value="1"/>
</dbReference>
<accession>A0ABD6AQ64</accession>
<reference evidence="1 2" key="1">
    <citation type="journal article" date="2019" name="Int. J. Syst. Evol. Microbiol.">
        <title>The Global Catalogue of Microorganisms (GCM) 10K type strain sequencing project: providing services to taxonomists for standard genome sequencing and annotation.</title>
        <authorList>
            <consortium name="The Broad Institute Genomics Platform"/>
            <consortium name="The Broad Institute Genome Sequencing Center for Infectious Disease"/>
            <person name="Wu L."/>
            <person name="Ma J."/>
        </authorList>
    </citation>
    <scope>NUCLEOTIDE SEQUENCE [LARGE SCALE GENOMIC DNA]</scope>
    <source>
        <strain evidence="1 2">CGMCC 1.12563</strain>
    </source>
</reference>
<dbReference type="Proteomes" id="UP001597187">
    <property type="component" value="Unassembled WGS sequence"/>
</dbReference>
<sequence length="159" mass="16981">MSRGETYERVRTALSALRGRYGPCPVRQTTLPVPSPTYDQLCGLAEQSVVDAGVRIRNSRGDTLTVPGGGGWTDPTGAVATGESIEAGACRILEERAGCRCRIEGLLGITILCLTDASDATRDPVYRLGALFDGGRTDDVDGEEWQWRTSTDAPFASSI</sequence>
<dbReference type="GO" id="GO:0016787">
    <property type="term" value="F:hydrolase activity"/>
    <property type="evidence" value="ECO:0007669"/>
    <property type="project" value="UniProtKB-KW"/>
</dbReference>
<keyword evidence="2" id="KW-1185">Reference proteome</keyword>
<keyword evidence="1" id="KW-0378">Hydrolase</keyword>
<dbReference type="InterPro" id="IPR015797">
    <property type="entry name" value="NUDIX_hydrolase-like_dom_sf"/>
</dbReference>
<organism evidence="1 2">
    <name type="scientific">Halomarina rubra</name>
    <dbReference type="NCBI Taxonomy" id="2071873"/>
    <lineage>
        <taxon>Archaea</taxon>
        <taxon>Methanobacteriati</taxon>
        <taxon>Methanobacteriota</taxon>
        <taxon>Stenosarchaea group</taxon>
        <taxon>Halobacteria</taxon>
        <taxon>Halobacteriales</taxon>
        <taxon>Natronomonadaceae</taxon>
        <taxon>Halomarina</taxon>
    </lineage>
</organism>
<proteinExistence type="predicted"/>
<dbReference type="AlphaFoldDB" id="A0ABD6AQ64"/>
<dbReference type="EC" id="3.6.-.-" evidence="1"/>
<evidence type="ECO:0000313" key="2">
    <source>
        <dbReference type="Proteomes" id="UP001597187"/>
    </source>
</evidence>
<dbReference type="CDD" id="cd02883">
    <property type="entry name" value="NUDIX_Hydrolase"/>
    <property type="match status" value="1"/>
</dbReference>
<dbReference type="RefSeq" id="WP_250871988.1">
    <property type="nucleotide sequence ID" value="NZ_JALXFV010000002.1"/>
</dbReference>
<comment type="caution">
    <text evidence="1">The sequence shown here is derived from an EMBL/GenBank/DDBJ whole genome shotgun (WGS) entry which is preliminary data.</text>
</comment>
<dbReference type="Gene3D" id="3.90.79.10">
    <property type="entry name" value="Nucleoside Triphosphate Pyrophosphohydrolase"/>
    <property type="match status" value="1"/>
</dbReference>